<reference evidence="12 13" key="1">
    <citation type="submission" date="2013-07" db="EMBL/GenBank/DDBJ databases">
        <authorList>
            <person name="Stoco P.H."/>
            <person name="Wagner G."/>
            <person name="Gerber A."/>
            <person name="Zaha A."/>
            <person name="Thompson C."/>
            <person name="Bartholomeu D.C."/>
            <person name="Luckemeyer D.D."/>
            <person name="Bahia D."/>
            <person name="Loreto E."/>
            <person name="Prestes E.B."/>
            <person name="Lima F.M."/>
            <person name="Rodrigues-Luiz G."/>
            <person name="Vallejo G.A."/>
            <person name="Filho J.F."/>
            <person name="Monteiro K.M."/>
            <person name="Tyler K.M."/>
            <person name="de Almeida L.G."/>
            <person name="Ortiz M.F."/>
            <person name="Siervo M.A."/>
            <person name="de Moraes M.H."/>
            <person name="Cunha O.L."/>
            <person name="Mendonca-Neto R."/>
            <person name="Silva R."/>
            <person name="Teixeira S.M."/>
            <person name="Murta S.M."/>
            <person name="Sincero T.C."/>
            <person name="Mendes T.A."/>
            <person name="Urmenyi T.P."/>
            <person name="Silva V.G."/>
            <person name="da Rocha W.D."/>
            <person name="Andersson B."/>
            <person name="Romanha A.J."/>
            <person name="Steindel M."/>
            <person name="de Vasconcelos A.T."/>
            <person name="Grisard E.C."/>
        </authorList>
    </citation>
    <scope>NUCLEOTIDE SEQUENCE [LARGE SCALE GENOMIC DNA]</scope>
    <source>
        <strain evidence="12 13">SC58</strain>
    </source>
</reference>
<keyword evidence="13" id="KW-1185">Reference proteome</keyword>
<dbReference type="InterPro" id="IPR010920">
    <property type="entry name" value="LSM_dom_sf"/>
</dbReference>
<keyword evidence="6 10" id="KW-0508">mRNA splicing</keyword>
<name>A0A061J1K6_TRYRA</name>
<dbReference type="GO" id="GO:0003723">
    <property type="term" value="F:RNA binding"/>
    <property type="evidence" value="ECO:0007669"/>
    <property type="project" value="UniProtKB-UniRule"/>
</dbReference>
<keyword evidence="4 10" id="KW-0747">Spliceosome</keyword>
<dbReference type="GO" id="GO:0000398">
    <property type="term" value="P:mRNA splicing, via spliceosome"/>
    <property type="evidence" value="ECO:0007669"/>
    <property type="project" value="InterPro"/>
</dbReference>
<comment type="caution">
    <text evidence="12">The sequence shown here is derived from an EMBL/GenBank/DDBJ whole genome shotgun (WGS) entry which is preliminary data.</text>
</comment>
<dbReference type="Gene3D" id="2.30.30.100">
    <property type="match status" value="1"/>
</dbReference>
<evidence type="ECO:0000256" key="9">
    <source>
        <dbReference type="ARBA" id="ARBA00030144"/>
    </source>
</evidence>
<dbReference type="GO" id="GO:0005685">
    <property type="term" value="C:U1 snRNP"/>
    <property type="evidence" value="ECO:0007669"/>
    <property type="project" value="TreeGrafter"/>
</dbReference>
<dbReference type="OrthoDB" id="409625at2759"/>
<dbReference type="GO" id="GO:0034715">
    <property type="term" value="C:pICln-Sm protein complex"/>
    <property type="evidence" value="ECO:0007669"/>
    <property type="project" value="TreeGrafter"/>
</dbReference>
<dbReference type="CDD" id="cd01722">
    <property type="entry name" value="Sm_F"/>
    <property type="match status" value="1"/>
</dbReference>
<dbReference type="Pfam" id="PF01423">
    <property type="entry name" value="LSM"/>
    <property type="match status" value="1"/>
</dbReference>
<keyword evidence="8 10" id="KW-0687">Ribonucleoprotein</keyword>
<dbReference type="PROSITE" id="PS52002">
    <property type="entry name" value="SM"/>
    <property type="match status" value="1"/>
</dbReference>
<evidence type="ECO:0000313" key="12">
    <source>
        <dbReference type="EMBL" id="ESL07147.1"/>
    </source>
</evidence>
<proteinExistence type="inferred from homology"/>
<evidence type="ECO:0000256" key="7">
    <source>
        <dbReference type="ARBA" id="ARBA00023242"/>
    </source>
</evidence>
<evidence type="ECO:0000256" key="5">
    <source>
        <dbReference type="ARBA" id="ARBA00022884"/>
    </source>
</evidence>
<organism evidence="12 13">
    <name type="scientific">Trypanosoma rangeli SC58</name>
    <dbReference type="NCBI Taxonomy" id="429131"/>
    <lineage>
        <taxon>Eukaryota</taxon>
        <taxon>Discoba</taxon>
        <taxon>Euglenozoa</taxon>
        <taxon>Kinetoplastea</taxon>
        <taxon>Metakinetoplastina</taxon>
        <taxon>Trypanosomatida</taxon>
        <taxon>Trypanosomatidae</taxon>
        <taxon>Trypanosoma</taxon>
        <taxon>Herpetosoma</taxon>
    </lineage>
</organism>
<evidence type="ECO:0000256" key="1">
    <source>
        <dbReference type="ARBA" id="ARBA00004123"/>
    </source>
</evidence>
<feature type="domain" description="Sm" evidence="11">
    <location>
        <begin position="5"/>
        <end position="75"/>
    </location>
</feature>
<dbReference type="PANTHER" id="PTHR11021:SF0">
    <property type="entry name" value="SMALL NUCLEAR RIBONUCLEOPROTEIN F"/>
    <property type="match status" value="1"/>
</dbReference>
<evidence type="ECO:0000256" key="2">
    <source>
        <dbReference type="ARBA" id="ARBA00007927"/>
    </source>
</evidence>
<dbReference type="VEuPathDB" id="TriTrypDB:TRSC58_05170"/>
<evidence type="ECO:0000256" key="4">
    <source>
        <dbReference type="ARBA" id="ARBA00022728"/>
    </source>
</evidence>
<dbReference type="FunFam" id="2.30.30.100:FF:000080">
    <property type="entry name" value="Small nuclear ribonucleoprotein Sm-F, putative"/>
    <property type="match status" value="1"/>
</dbReference>
<dbReference type="SUPFAM" id="SSF50182">
    <property type="entry name" value="Sm-like ribonucleoproteins"/>
    <property type="match status" value="1"/>
</dbReference>
<dbReference type="GO" id="GO:0071013">
    <property type="term" value="C:catalytic step 2 spliceosome"/>
    <property type="evidence" value="ECO:0007669"/>
    <property type="project" value="TreeGrafter"/>
</dbReference>
<comment type="similarity">
    <text evidence="2 10">Belongs to the snRNP Sm proteins family. SmF/LSm6 subfamily.</text>
</comment>
<dbReference type="EMBL" id="AUPL01005170">
    <property type="protein sequence ID" value="ESL07147.1"/>
    <property type="molecule type" value="Genomic_DNA"/>
</dbReference>
<dbReference type="InterPro" id="IPR001163">
    <property type="entry name" value="Sm_dom_euk/arc"/>
</dbReference>
<comment type="subcellular location">
    <subcellularLocation>
        <location evidence="1 10">Nucleus</location>
    </subcellularLocation>
</comment>
<dbReference type="InterPro" id="IPR016487">
    <property type="entry name" value="Lsm6/sSmF"/>
</dbReference>
<dbReference type="SMART" id="SM00651">
    <property type="entry name" value="Sm"/>
    <property type="match status" value="1"/>
</dbReference>
<dbReference type="InterPro" id="IPR034100">
    <property type="entry name" value="Sm_F"/>
</dbReference>
<keyword evidence="3 10" id="KW-0507">mRNA processing</keyword>
<evidence type="ECO:0000313" key="13">
    <source>
        <dbReference type="Proteomes" id="UP000031737"/>
    </source>
</evidence>
<dbReference type="PANTHER" id="PTHR11021">
    <property type="entry name" value="SMALL NUCLEAR RIBONUCLEOPROTEIN F SNRNP-F"/>
    <property type="match status" value="1"/>
</dbReference>
<dbReference type="InterPro" id="IPR047575">
    <property type="entry name" value="Sm"/>
</dbReference>
<keyword evidence="5 10" id="KW-0694">RNA-binding</keyword>
<gene>
    <name evidence="12" type="ORF">TRSC58_05170</name>
</gene>
<dbReference type="AlphaFoldDB" id="A0A061J1K6"/>
<evidence type="ECO:0000256" key="8">
    <source>
        <dbReference type="ARBA" id="ARBA00023274"/>
    </source>
</evidence>
<evidence type="ECO:0000259" key="11">
    <source>
        <dbReference type="PROSITE" id="PS52002"/>
    </source>
</evidence>
<sequence length="75" mass="8424">MDANVPAAFLVSLVGSTVHVKSKWGPVYVGTLVSCDPYMNLQLRDTVEKAKQETELGEMLLRCNNVLYIREVPRE</sequence>
<accession>A0A061J1K6</accession>
<evidence type="ECO:0000256" key="10">
    <source>
        <dbReference type="PIRNR" id="PIRNR006609"/>
    </source>
</evidence>
<evidence type="ECO:0000256" key="3">
    <source>
        <dbReference type="ARBA" id="ARBA00022664"/>
    </source>
</evidence>
<protein>
    <recommendedName>
        <fullName evidence="9">Sm protein F</fullName>
    </recommendedName>
</protein>
<dbReference type="PIRSF" id="PIRSF006609">
    <property type="entry name" value="snRNP_SmF"/>
    <property type="match status" value="1"/>
</dbReference>
<evidence type="ECO:0000256" key="6">
    <source>
        <dbReference type="ARBA" id="ARBA00023187"/>
    </source>
</evidence>
<keyword evidence="7 10" id="KW-0539">Nucleus</keyword>
<dbReference type="Proteomes" id="UP000031737">
    <property type="component" value="Unassembled WGS sequence"/>
</dbReference>